<dbReference type="KEGG" id="wic:J056_004102"/>
<organism evidence="1 2">
    <name type="scientific">Wallemia ichthyophaga (strain EXF-994 / CBS 113033)</name>
    <dbReference type="NCBI Taxonomy" id="1299270"/>
    <lineage>
        <taxon>Eukaryota</taxon>
        <taxon>Fungi</taxon>
        <taxon>Dikarya</taxon>
        <taxon>Basidiomycota</taxon>
        <taxon>Wallemiomycotina</taxon>
        <taxon>Wallemiomycetes</taxon>
        <taxon>Wallemiales</taxon>
        <taxon>Wallemiaceae</taxon>
        <taxon>Wallemia</taxon>
    </lineage>
</organism>
<dbReference type="EMBL" id="KE007285">
    <property type="protein sequence ID" value="EOQ98635.1"/>
    <property type="molecule type" value="Genomic_DNA"/>
</dbReference>
<gene>
    <name evidence="1" type="ORF">J056_004102</name>
</gene>
<dbReference type="Proteomes" id="UP000014064">
    <property type="component" value="Unassembled WGS sequence"/>
</dbReference>
<keyword evidence="2" id="KW-1185">Reference proteome</keyword>
<sequence>MKDLARPRLRHLAYLAEVHFPRWGGLAPVLEDLKRNWPGKSPRA</sequence>
<evidence type="ECO:0000313" key="1">
    <source>
        <dbReference type="EMBL" id="EOQ98635.1"/>
    </source>
</evidence>
<protein>
    <submittedName>
        <fullName evidence="1">Uncharacterized protein</fullName>
    </submittedName>
</protein>
<name>R9AEX5_WALI9</name>
<reference evidence="2" key="1">
    <citation type="journal article" date="2013" name="BMC Genomics">
        <title>Genome and transcriptome sequencing of the halophilic fungus Wallemia ichthyophaga: haloadaptations present and absent.</title>
        <authorList>
            <person name="Zajc J."/>
            <person name="Liu Y."/>
            <person name="Dai W."/>
            <person name="Yang Z."/>
            <person name="Hu J."/>
            <person name="Gostincar C."/>
            <person name="Gunde-Cimerman N."/>
        </authorList>
    </citation>
    <scope>NUCLEOTIDE SEQUENCE [LARGE SCALE GENOMIC DNA]</scope>
    <source>
        <strain evidence="2">EXF-994 / CBS 113033</strain>
    </source>
</reference>
<dbReference type="RefSeq" id="XP_009270524.1">
    <property type="nucleotide sequence ID" value="XM_009272249.1"/>
</dbReference>
<dbReference type="GeneID" id="20377054"/>
<dbReference type="AlphaFoldDB" id="R9AEX5"/>
<accession>R9AEX5</accession>
<dbReference type="HOGENOM" id="CLU_3224922_0_0_1"/>
<evidence type="ECO:0000313" key="2">
    <source>
        <dbReference type="Proteomes" id="UP000014064"/>
    </source>
</evidence>
<proteinExistence type="predicted"/>